<dbReference type="Proteomes" id="UP000016895">
    <property type="component" value="Chromosome 2"/>
</dbReference>
<feature type="signal peptide" evidence="1">
    <location>
        <begin position="1"/>
        <end position="19"/>
    </location>
</feature>
<protein>
    <submittedName>
        <fullName evidence="2">Uncharacterized protein</fullName>
    </submittedName>
</protein>
<dbReference type="OrthoDB" id="7066552at2"/>
<organism evidence="2 3">
    <name type="scientific">Vibrio nigripulchritudo</name>
    <dbReference type="NCBI Taxonomy" id="28173"/>
    <lineage>
        <taxon>Bacteria</taxon>
        <taxon>Pseudomonadati</taxon>
        <taxon>Pseudomonadota</taxon>
        <taxon>Gammaproteobacteria</taxon>
        <taxon>Vibrionales</taxon>
        <taxon>Vibrionaceae</taxon>
        <taxon>Vibrio</taxon>
    </lineage>
</organism>
<name>U4KI10_9VIBR</name>
<dbReference type="KEGG" id="vni:VIBNI_B1996"/>
<sequence length="113" mass="12799">MKNWTITLLLSIFASTSFAGVDIASTVERLRVNGDGKLWIKMTDPGFDKYCKTGWYGFNMYIPESDKSYPFYYAMLTTALSNGHSIYIANISKFNGSDYCDLTQTGYGIVLRR</sequence>
<gene>
    <name evidence="2" type="ORF">VIBNI_B1996</name>
</gene>
<keyword evidence="3" id="KW-1185">Reference proteome</keyword>
<dbReference type="EMBL" id="FO203527">
    <property type="protein sequence ID" value="CCO61709.1"/>
    <property type="molecule type" value="Genomic_DNA"/>
</dbReference>
<feature type="chain" id="PRO_5004650491" evidence="1">
    <location>
        <begin position="20"/>
        <end position="113"/>
    </location>
</feature>
<accession>U4KI10</accession>
<evidence type="ECO:0000313" key="3">
    <source>
        <dbReference type="Proteomes" id="UP000016895"/>
    </source>
</evidence>
<dbReference type="STRING" id="28173.VIBNI_B1996"/>
<dbReference type="AlphaFoldDB" id="U4KI10"/>
<keyword evidence="1" id="KW-0732">Signal</keyword>
<dbReference type="RefSeq" id="WP_022562085.1">
    <property type="nucleotide sequence ID" value="NC_022543.1"/>
</dbReference>
<proteinExistence type="predicted"/>
<dbReference type="PATRIC" id="fig|1260221.3.peg.5565"/>
<evidence type="ECO:0000256" key="1">
    <source>
        <dbReference type="SAM" id="SignalP"/>
    </source>
</evidence>
<evidence type="ECO:0000313" key="2">
    <source>
        <dbReference type="EMBL" id="CCO61709.1"/>
    </source>
</evidence>
<reference evidence="2 3" key="1">
    <citation type="journal article" date="2013" name="ISME J.">
        <title>Comparative genomics of pathogenic lineages of Vibrio nigripulchritudo identifies virulence-associated traits.</title>
        <authorList>
            <person name="Goudenege D."/>
            <person name="Labreuche Y."/>
            <person name="Krin E."/>
            <person name="Ansquer D."/>
            <person name="Mangenot S."/>
            <person name="Calteau A."/>
            <person name="Medigue C."/>
            <person name="Mazel D."/>
            <person name="Polz M.F."/>
            <person name="Le Roux F."/>
        </authorList>
    </citation>
    <scope>NUCLEOTIDE SEQUENCE [LARGE SCALE GENOMIC DNA]</scope>
    <source>
        <strain evidence="3">SnF1</strain>
    </source>
</reference>